<name>A0A7W8NHY2_9DEIO</name>
<sequence length="224" mass="26455">MPEEREVQPPGERRRPARVTATQLRVERGWTPKMIRELLGEPDARPPNRNYPSRPPLKLYDLERVEEVERTDAFFELLDQSEARKDSAQKGKDAQRMRILDEVERLELQVPQMELRHLVVESIERYNAWVDEQDVDRPYVTLHSHVLDVMRVMVHHLRFTTPGYPEMQQKLLCRTGAREARRRLNERVFQTIAELYPELAEECRRQNQGPLEAAPAVPGDDEEW</sequence>
<evidence type="ECO:0000313" key="2">
    <source>
        <dbReference type="EMBL" id="MBB5366375.1"/>
    </source>
</evidence>
<dbReference type="RefSeq" id="WP_184138351.1">
    <property type="nucleotide sequence ID" value="NZ_JACHFL010000039.1"/>
</dbReference>
<proteinExistence type="predicted"/>
<evidence type="ECO:0000256" key="1">
    <source>
        <dbReference type="SAM" id="MobiDB-lite"/>
    </source>
</evidence>
<dbReference type="Proteomes" id="UP000552709">
    <property type="component" value="Unassembled WGS sequence"/>
</dbReference>
<evidence type="ECO:0000313" key="3">
    <source>
        <dbReference type="Proteomes" id="UP000552709"/>
    </source>
</evidence>
<dbReference type="AlphaFoldDB" id="A0A7W8NHY2"/>
<reference evidence="2 3" key="1">
    <citation type="submission" date="2020-08" db="EMBL/GenBank/DDBJ databases">
        <title>Genomic Encyclopedia of Type Strains, Phase IV (KMG-IV): sequencing the most valuable type-strain genomes for metagenomic binning, comparative biology and taxonomic classification.</title>
        <authorList>
            <person name="Goeker M."/>
        </authorList>
    </citation>
    <scope>NUCLEOTIDE SEQUENCE [LARGE SCALE GENOMIC DNA]</scope>
    <source>
        <strain evidence="2 3">DSM 27939</strain>
    </source>
</reference>
<comment type="caution">
    <text evidence="2">The sequence shown here is derived from an EMBL/GenBank/DDBJ whole genome shotgun (WGS) entry which is preliminary data.</text>
</comment>
<keyword evidence="3" id="KW-1185">Reference proteome</keyword>
<organism evidence="2 3">
    <name type="scientific">Deinococcus humi</name>
    <dbReference type="NCBI Taxonomy" id="662880"/>
    <lineage>
        <taxon>Bacteria</taxon>
        <taxon>Thermotogati</taxon>
        <taxon>Deinococcota</taxon>
        <taxon>Deinococci</taxon>
        <taxon>Deinococcales</taxon>
        <taxon>Deinococcaceae</taxon>
        <taxon>Deinococcus</taxon>
    </lineage>
</organism>
<gene>
    <name evidence="2" type="ORF">HNQ08_005504</name>
</gene>
<protein>
    <submittedName>
        <fullName evidence="2">Uncharacterized protein</fullName>
    </submittedName>
</protein>
<dbReference type="EMBL" id="JACHFL010000039">
    <property type="protein sequence ID" value="MBB5366375.1"/>
    <property type="molecule type" value="Genomic_DNA"/>
</dbReference>
<feature type="compositionally biased region" description="Basic and acidic residues" evidence="1">
    <location>
        <begin position="1"/>
        <end position="14"/>
    </location>
</feature>
<accession>A0A7W8NHY2</accession>
<feature type="region of interest" description="Disordered" evidence="1">
    <location>
        <begin position="1"/>
        <end position="21"/>
    </location>
</feature>